<dbReference type="EMBL" id="JABSTQ010009697">
    <property type="protein sequence ID" value="KAG0426655.1"/>
    <property type="molecule type" value="Genomic_DNA"/>
</dbReference>
<accession>A0AC60Q1N7</accession>
<reference evidence="1 2" key="1">
    <citation type="journal article" date="2020" name="Cell">
        <title>Large-Scale Comparative Analyses of Tick Genomes Elucidate Their Genetic Diversity and Vector Capacities.</title>
        <authorList>
            <consortium name="Tick Genome and Microbiome Consortium (TIGMIC)"/>
            <person name="Jia N."/>
            <person name="Wang J."/>
            <person name="Shi W."/>
            <person name="Du L."/>
            <person name="Sun Y."/>
            <person name="Zhan W."/>
            <person name="Jiang J.F."/>
            <person name="Wang Q."/>
            <person name="Zhang B."/>
            <person name="Ji P."/>
            <person name="Bell-Sakyi L."/>
            <person name="Cui X.M."/>
            <person name="Yuan T.T."/>
            <person name="Jiang B.G."/>
            <person name="Yang W.F."/>
            <person name="Lam T.T."/>
            <person name="Chang Q.C."/>
            <person name="Ding S.J."/>
            <person name="Wang X.J."/>
            <person name="Zhu J.G."/>
            <person name="Ruan X.D."/>
            <person name="Zhao L."/>
            <person name="Wei J.T."/>
            <person name="Ye R.Z."/>
            <person name="Que T.C."/>
            <person name="Du C.H."/>
            <person name="Zhou Y.H."/>
            <person name="Cheng J.X."/>
            <person name="Dai P.F."/>
            <person name="Guo W.B."/>
            <person name="Han X.H."/>
            <person name="Huang E.J."/>
            <person name="Li L.F."/>
            <person name="Wei W."/>
            <person name="Gao Y.C."/>
            <person name="Liu J.Z."/>
            <person name="Shao H.Z."/>
            <person name="Wang X."/>
            <person name="Wang C.C."/>
            <person name="Yang T.C."/>
            <person name="Huo Q.B."/>
            <person name="Li W."/>
            <person name="Chen H.Y."/>
            <person name="Chen S.E."/>
            <person name="Zhou L.G."/>
            <person name="Ni X.B."/>
            <person name="Tian J.H."/>
            <person name="Sheng Y."/>
            <person name="Liu T."/>
            <person name="Pan Y.S."/>
            <person name="Xia L.Y."/>
            <person name="Li J."/>
            <person name="Zhao F."/>
            <person name="Cao W.C."/>
        </authorList>
    </citation>
    <scope>NUCLEOTIDE SEQUENCE [LARGE SCALE GENOMIC DNA]</scope>
    <source>
        <strain evidence="1">Iper-2018</strain>
    </source>
</reference>
<gene>
    <name evidence="1" type="ORF">HPB47_026250</name>
</gene>
<organism evidence="1 2">
    <name type="scientific">Ixodes persulcatus</name>
    <name type="common">Taiga tick</name>
    <dbReference type="NCBI Taxonomy" id="34615"/>
    <lineage>
        <taxon>Eukaryota</taxon>
        <taxon>Metazoa</taxon>
        <taxon>Ecdysozoa</taxon>
        <taxon>Arthropoda</taxon>
        <taxon>Chelicerata</taxon>
        <taxon>Arachnida</taxon>
        <taxon>Acari</taxon>
        <taxon>Parasitiformes</taxon>
        <taxon>Ixodida</taxon>
        <taxon>Ixodoidea</taxon>
        <taxon>Ixodidae</taxon>
        <taxon>Ixodinae</taxon>
        <taxon>Ixodes</taxon>
    </lineage>
</organism>
<evidence type="ECO:0000313" key="1">
    <source>
        <dbReference type="EMBL" id="KAG0426655.1"/>
    </source>
</evidence>
<sequence length="163" mass="17419">MKLIIQQTWQVGEIFTAAGAAFTKLGELAVQLYSASEPSPAGGKWTDDEVEMLRNAVKRFGDDLNKISDHIKNRTISQIKNSMKRKAYEEAGLPIKKQQQQVSVALKAAQEGAQTTLAGGLLAQAAGATKSADMTLNMLNATETEVDVEGLGGTGKLDYDSSS</sequence>
<protein>
    <submittedName>
        <fullName evidence="1">Uncharacterized protein</fullName>
    </submittedName>
</protein>
<name>A0AC60Q1N7_IXOPE</name>
<comment type="caution">
    <text evidence="1">The sequence shown here is derived from an EMBL/GenBank/DDBJ whole genome shotgun (WGS) entry which is preliminary data.</text>
</comment>
<evidence type="ECO:0000313" key="2">
    <source>
        <dbReference type="Proteomes" id="UP000805193"/>
    </source>
</evidence>
<dbReference type="Proteomes" id="UP000805193">
    <property type="component" value="Unassembled WGS sequence"/>
</dbReference>
<keyword evidence="2" id="KW-1185">Reference proteome</keyword>
<proteinExistence type="predicted"/>